<keyword evidence="1" id="KW-0472">Membrane</keyword>
<proteinExistence type="predicted"/>
<evidence type="ECO:0000313" key="2">
    <source>
        <dbReference type="EMBL" id="MFD2824461.1"/>
    </source>
</evidence>
<dbReference type="EMBL" id="JBHUOV010000010">
    <property type="protein sequence ID" value="MFD2824461.1"/>
    <property type="molecule type" value="Genomic_DNA"/>
</dbReference>
<keyword evidence="3" id="KW-1185">Reference proteome</keyword>
<name>A0ABW5WQ99_9FLAO</name>
<evidence type="ECO:0000313" key="3">
    <source>
        <dbReference type="Proteomes" id="UP001597533"/>
    </source>
</evidence>
<reference evidence="3" key="1">
    <citation type="journal article" date="2019" name="Int. J. Syst. Evol. Microbiol.">
        <title>The Global Catalogue of Microorganisms (GCM) 10K type strain sequencing project: providing services to taxonomists for standard genome sequencing and annotation.</title>
        <authorList>
            <consortium name="The Broad Institute Genomics Platform"/>
            <consortium name="The Broad Institute Genome Sequencing Center for Infectious Disease"/>
            <person name="Wu L."/>
            <person name="Ma J."/>
        </authorList>
    </citation>
    <scope>NUCLEOTIDE SEQUENCE [LARGE SCALE GENOMIC DNA]</scope>
    <source>
        <strain evidence="3">KCTC 32141</strain>
    </source>
</reference>
<accession>A0ABW5WQ99</accession>
<keyword evidence="1" id="KW-0812">Transmembrane</keyword>
<keyword evidence="1" id="KW-1133">Transmembrane helix</keyword>
<organism evidence="2 3">
    <name type="scientific">Lacinutrix iliipiscaria</name>
    <dbReference type="NCBI Taxonomy" id="1230532"/>
    <lineage>
        <taxon>Bacteria</taxon>
        <taxon>Pseudomonadati</taxon>
        <taxon>Bacteroidota</taxon>
        <taxon>Flavobacteriia</taxon>
        <taxon>Flavobacteriales</taxon>
        <taxon>Flavobacteriaceae</taxon>
        <taxon>Lacinutrix</taxon>
    </lineage>
</organism>
<comment type="caution">
    <text evidence="2">The sequence shown here is derived from an EMBL/GenBank/DDBJ whole genome shotgun (WGS) entry which is preliminary data.</text>
</comment>
<gene>
    <name evidence="2" type="ORF">ACFS5M_12335</name>
</gene>
<dbReference type="Proteomes" id="UP001597533">
    <property type="component" value="Unassembled WGS sequence"/>
</dbReference>
<feature type="transmembrane region" description="Helical" evidence="1">
    <location>
        <begin position="6"/>
        <end position="30"/>
    </location>
</feature>
<evidence type="ECO:0000256" key="1">
    <source>
        <dbReference type="SAM" id="Phobius"/>
    </source>
</evidence>
<dbReference type="RefSeq" id="WP_183490452.1">
    <property type="nucleotide sequence ID" value="NZ_JBHUOV010000010.1"/>
</dbReference>
<sequence>MKYYHILELILDFLSSLAWPIVAITILLILKEPLKKLIGNIKKIGYGGAGIETNYAKNQENETTLLERLGDGNDESYLDNALAKFSEYTLNRADEIIEQETQISTVEGLQNQYDRIYKYSKLLVLIKNFEKMYDSMYGSQIRFLQRLNHTTTESKEDLMLYYNNAKENYPNVYRDYSYKAYLNFLYANGLVIDEDGTENISISVIGKDYLRYLLEANLSLEKPY</sequence>
<protein>
    <submittedName>
        <fullName evidence="2">Uncharacterized protein</fullName>
    </submittedName>
</protein>